<dbReference type="InterPro" id="IPR036034">
    <property type="entry name" value="PDZ_sf"/>
</dbReference>
<dbReference type="Gene3D" id="3.40.630.10">
    <property type="entry name" value="Zn peptidases"/>
    <property type="match status" value="2"/>
</dbReference>
<dbReference type="InterPro" id="IPR007484">
    <property type="entry name" value="Peptidase_M28"/>
</dbReference>
<dbReference type="Pfam" id="PF02225">
    <property type="entry name" value="PA"/>
    <property type="match status" value="1"/>
</dbReference>
<dbReference type="Pfam" id="PF04389">
    <property type="entry name" value="Peptidase_M28"/>
    <property type="match status" value="1"/>
</dbReference>
<sequence length="591" mass="65081">MKHKIYLSFIMPILLLGCSRISDHKSISVSNPEITTDDILEHIKFLSDDNQEGRYPGSEGSQKTVEYLVDYFKKNNIEPIGSNGYLQPFEFITGVNLGEQNNLESKGSLLEIYWTNHQVGSDYIPLEFSSNATVEANIVFAGYGFSINDSVHWEDYADINIDGKWVMVLRGGPDGDSPHSSFTSHIPLRKKALLAKDNKAAGVLFINQAGDTDDLIPLKHAPNSTSIGIPVLHISRRIANKLTDNKLDALQKELDKNQAPNSYYIEKSVKASVNLVKKIINVPNVMGKISGTDPDLKKEFIVIGAHFDHLGFGGNESGSLSPDTLAIHNGADDNASGTAGVLELAGKLSANRNLLKRSILLMGYNAEEEGLLGSKYFVNNPTVDLSMIVSMINMDMIGRMSDKKITVGGTGTTSEFEMILKEVNKNHGLQLKMSPEGYGPSDHASFYVNDIPVLFFFTGTHTDYHKPSDDWQHINVQGEKKIVDLIYDLTLKLNNLDEKLAFTEAGPKEPNQSRRSFNVTFGVIPSYGSQAEGLEIDGAKKDGPAANAGMQKGDVIIEIGGKEIKNIYDYMYRLAELKSGQTVEVKVLRNN</sequence>
<dbReference type="Gene3D" id="3.50.30.30">
    <property type="match status" value="1"/>
</dbReference>
<dbReference type="EMBL" id="UINC01004240">
    <property type="protein sequence ID" value="SVA12875.1"/>
    <property type="molecule type" value="Genomic_DNA"/>
</dbReference>
<feature type="non-terminal residue" evidence="2">
    <location>
        <position position="591"/>
    </location>
</feature>
<evidence type="ECO:0000259" key="1">
    <source>
        <dbReference type="PROSITE" id="PS50106"/>
    </source>
</evidence>
<reference evidence="2" key="1">
    <citation type="submission" date="2018-05" db="EMBL/GenBank/DDBJ databases">
        <authorList>
            <person name="Lanie J.A."/>
            <person name="Ng W.-L."/>
            <person name="Kazmierczak K.M."/>
            <person name="Andrzejewski T.M."/>
            <person name="Davidsen T.M."/>
            <person name="Wayne K.J."/>
            <person name="Tettelin H."/>
            <person name="Glass J.I."/>
            <person name="Rusch D."/>
            <person name="Podicherti R."/>
            <person name="Tsui H.-C.T."/>
            <person name="Winkler M.E."/>
        </authorList>
    </citation>
    <scope>NUCLEOTIDE SEQUENCE</scope>
</reference>
<name>A0A381T9M4_9ZZZZ</name>
<dbReference type="InterPro" id="IPR045175">
    <property type="entry name" value="M28_fam"/>
</dbReference>
<dbReference type="GO" id="GO:0006508">
    <property type="term" value="P:proteolysis"/>
    <property type="evidence" value="ECO:0007669"/>
    <property type="project" value="InterPro"/>
</dbReference>
<dbReference type="InterPro" id="IPR046450">
    <property type="entry name" value="PA_dom_sf"/>
</dbReference>
<organism evidence="2">
    <name type="scientific">marine metagenome</name>
    <dbReference type="NCBI Taxonomy" id="408172"/>
    <lineage>
        <taxon>unclassified sequences</taxon>
        <taxon>metagenomes</taxon>
        <taxon>ecological metagenomes</taxon>
    </lineage>
</organism>
<dbReference type="Gene3D" id="2.30.42.10">
    <property type="match status" value="1"/>
</dbReference>
<dbReference type="GO" id="GO:0008235">
    <property type="term" value="F:metalloexopeptidase activity"/>
    <property type="evidence" value="ECO:0007669"/>
    <property type="project" value="InterPro"/>
</dbReference>
<dbReference type="SMART" id="SM00228">
    <property type="entry name" value="PDZ"/>
    <property type="match status" value="1"/>
</dbReference>
<proteinExistence type="predicted"/>
<gene>
    <name evidence="2" type="ORF">METZ01_LOCUS65729</name>
</gene>
<dbReference type="PROSITE" id="PS50106">
    <property type="entry name" value="PDZ"/>
    <property type="match status" value="1"/>
</dbReference>
<dbReference type="AlphaFoldDB" id="A0A381T9M4"/>
<dbReference type="Pfam" id="PF13180">
    <property type="entry name" value="PDZ_2"/>
    <property type="match status" value="1"/>
</dbReference>
<dbReference type="SUPFAM" id="SSF53187">
    <property type="entry name" value="Zn-dependent exopeptidases"/>
    <property type="match status" value="1"/>
</dbReference>
<feature type="domain" description="PDZ" evidence="1">
    <location>
        <begin position="521"/>
        <end position="591"/>
    </location>
</feature>
<dbReference type="InterPro" id="IPR003137">
    <property type="entry name" value="PA_domain"/>
</dbReference>
<dbReference type="PANTHER" id="PTHR12147">
    <property type="entry name" value="METALLOPEPTIDASE M28 FAMILY MEMBER"/>
    <property type="match status" value="1"/>
</dbReference>
<dbReference type="PROSITE" id="PS51257">
    <property type="entry name" value="PROKAR_LIPOPROTEIN"/>
    <property type="match status" value="1"/>
</dbReference>
<dbReference type="InterPro" id="IPR001478">
    <property type="entry name" value="PDZ"/>
</dbReference>
<dbReference type="PANTHER" id="PTHR12147:SF26">
    <property type="entry name" value="PEPTIDASE M28 DOMAIN-CONTAINING PROTEIN"/>
    <property type="match status" value="1"/>
</dbReference>
<evidence type="ECO:0000313" key="2">
    <source>
        <dbReference type="EMBL" id="SVA12875.1"/>
    </source>
</evidence>
<dbReference type="SUPFAM" id="SSF52025">
    <property type="entry name" value="PA domain"/>
    <property type="match status" value="1"/>
</dbReference>
<feature type="non-terminal residue" evidence="2">
    <location>
        <position position="1"/>
    </location>
</feature>
<dbReference type="SUPFAM" id="SSF50156">
    <property type="entry name" value="PDZ domain-like"/>
    <property type="match status" value="1"/>
</dbReference>
<accession>A0A381T9M4</accession>
<protein>
    <recommendedName>
        <fullName evidence="1">PDZ domain-containing protein</fullName>
    </recommendedName>
</protein>